<dbReference type="Gene3D" id="3.40.50.1820">
    <property type="entry name" value="alpha/beta hydrolase"/>
    <property type="match status" value="1"/>
</dbReference>
<sequence length="351" mass="38511">MIDPENMASLTVRLRDNLSFAWNFDPAAGSFADWKKRIREKVRDALGIASPAPASASMISEWTDDGCIGQQLELGFSNGETTAAYLLRPDTAVPTPAVLLLHDHGSFFSIGKEKMIRRPGETSAVLSDVEQWTAKLYGGRHVGNELVRRGYTVLCADALGWGSRQGNGYEAQQALAANLMQFGVSLASVLLVEDLEALRYLKQLPGIDPDRVASLGFSMGGSRSWQVAALSDDVKACVAGGWMGTLSGLMRPGNNQLRGQSAFCMLHPQIAGKLDYPHFAGLAAPKHAFFFSGRQDRHFPEPVATEAFHQIQDIWSAAGAFDRIETRLWPDAHCFPVEQQDYAIDWLDRII</sequence>
<evidence type="ECO:0000259" key="1">
    <source>
        <dbReference type="Pfam" id="PF01738"/>
    </source>
</evidence>
<feature type="domain" description="Dienelactone hydrolase" evidence="1">
    <location>
        <begin position="140"/>
        <end position="239"/>
    </location>
</feature>
<keyword evidence="3" id="KW-1185">Reference proteome</keyword>
<dbReference type="PANTHER" id="PTHR22946">
    <property type="entry name" value="DIENELACTONE HYDROLASE DOMAIN-CONTAINING PROTEIN-RELATED"/>
    <property type="match status" value="1"/>
</dbReference>
<dbReference type="SUPFAM" id="SSF53474">
    <property type="entry name" value="alpha/beta-Hydrolases"/>
    <property type="match status" value="1"/>
</dbReference>
<organism evidence="2 3">
    <name type="scientific">Rhizobium puerariae</name>
    <dbReference type="NCBI Taxonomy" id="1585791"/>
    <lineage>
        <taxon>Bacteria</taxon>
        <taxon>Pseudomonadati</taxon>
        <taxon>Pseudomonadota</taxon>
        <taxon>Alphaproteobacteria</taxon>
        <taxon>Hyphomicrobiales</taxon>
        <taxon>Rhizobiaceae</taxon>
        <taxon>Rhizobium/Agrobacterium group</taxon>
        <taxon>Rhizobium</taxon>
    </lineage>
</organism>
<dbReference type="InterPro" id="IPR002925">
    <property type="entry name" value="Dienelactn_hydro"/>
</dbReference>
<proteinExistence type="predicted"/>
<comment type="caution">
    <text evidence="2">The sequence shown here is derived from an EMBL/GenBank/DDBJ whole genome shotgun (WGS) entry which is preliminary data.</text>
</comment>
<dbReference type="GO" id="GO:0016787">
    <property type="term" value="F:hydrolase activity"/>
    <property type="evidence" value="ECO:0007669"/>
    <property type="project" value="UniProtKB-KW"/>
</dbReference>
<dbReference type="EMBL" id="JBHMAA010000008">
    <property type="protein sequence ID" value="MFB9948357.1"/>
    <property type="molecule type" value="Genomic_DNA"/>
</dbReference>
<protein>
    <submittedName>
        <fullName evidence="2">Dienelactone hydrolase family protein</fullName>
        <ecNumber evidence="2">3.1.-.-</ecNumber>
    </submittedName>
</protein>
<dbReference type="InterPro" id="IPR029058">
    <property type="entry name" value="AB_hydrolase_fold"/>
</dbReference>
<dbReference type="InterPro" id="IPR050261">
    <property type="entry name" value="FrsA_esterase"/>
</dbReference>
<name>A0ABV6ACS2_9HYPH</name>
<evidence type="ECO:0000313" key="3">
    <source>
        <dbReference type="Proteomes" id="UP001589692"/>
    </source>
</evidence>
<keyword evidence="2" id="KW-0378">Hydrolase</keyword>
<dbReference type="EC" id="3.1.-.-" evidence="2"/>
<reference evidence="2 3" key="1">
    <citation type="submission" date="2024-09" db="EMBL/GenBank/DDBJ databases">
        <authorList>
            <person name="Sun Q."/>
            <person name="Mori K."/>
        </authorList>
    </citation>
    <scope>NUCLEOTIDE SEQUENCE [LARGE SCALE GENOMIC DNA]</scope>
    <source>
        <strain evidence="2 3">TBRC 4938</strain>
    </source>
</reference>
<accession>A0ABV6ACS2</accession>
<gene>
    <name evidence="2" type="ORF">ACFFP0_05820</name>
</gene>
<dbReference type="PANTHER" id="PTHR22946:SF0">
    <property type="entry name" value="DIENELACTONE HYDROLASE DOMAIN-CONTAINING PROTEIN"/>
    <property type="match status" value="1"/>
</dbReference>
<dbReference type="RefSeq" id="WP_377257562.1">
    <property type="nucleotide sequence ID" value="NZ_JBHMAA010000008.1"/>
</dbReference>
<dbReference type="Pfam" id="PF01738">
    <property type="entry name" value="DLH"/>
    <property type="match status" value="1"/>
</dbReference>
<dbReference type="Proteomes" id="UP001589692">
    <property type="component" value="Unassembled WGS sequence"/>
</dbReference>
<evidence type="ECO:0000313" key="2">
    <source>
        <dbReference type="EMBL" id="MFB9948357.1"/>
    </source>
</evidence>